<accession>A0A1F6ES41</accession>
<organism evidence="3 4">
    <name type="scientific">Candidatus Kaiserbacteria bacterium RIFCSPLOWO2_01_FULL_55_19</name>
    <dbReference type="NCBI Taxonomy" id="1798516"/>
    <lineage>
        <taxon>Bacteria</taxon>
        <taxon>Candidatus Kaiseribacteriota</taxon>
    </lineage>
</organism>
<proteinExistence type="predicted"/>
<feature type="domain" description="Band 7" evidence="2">
    <location>
        <begin position="166"/>
        <end position="271"/>
    </location>
</feature>
<gene>
    <name evidence="3" type="ORF">A2950_00815</name>
</gene>
<dbReference type="SUPFAM" id="SSF117892">
    <property type="entry name" value="Band 7/SPFH domain"/>
    <property type="match status" value="1"/>
</dbReference>
<dbReference type="EMBL" id="MFMD01000020">
    <property type="protein sequence ID" value="OGG76430.1"/>
    <property type="molecule type" value="Genomic_DNA"/>
</dbReference>
<evidence type="ECO:0000256" key="1">
    <source>
        <dbReference type="SAM" id="Phobius"/>
    </source>
</evidence>
<comment type="caution">
    <text evidence="3">The sequence shown here is derived from an EMBL/GenBank/DDBJ whole genome shotgun (WGS) entry which is preliminary data.</text>
</comment>
<keyword evidence="1" id="KW-0812">Transmembrane</keyword>
<feature type="transmembrane region" description="Helical" evidence="1">
    <location>
        <begin position="36"/>
        <end position="57"/>
    </location>
</feature>
<reference evidence="3 4" key="1">
    <citation type="journal article" date="2016" name="Nat. Commun.">
        <title>Thousands of microbial genomes shed light on interconnected biogeochemical processes in an aquifer system.</title>
        <authorList>
            <person name="Anantharaman K."/>
            <person name="Brown C.T."/>
            <person name="Hug L.A."/>
            <person name="Sharon I."/>
            <person name="Castelle C.J."/>
            <person name="Probst A.J."/>
            <person name="Thomas B.C."/>
            <person name="Singh A."/>
            <person name="Wilkins M.J."/>
            <person name="Karaoz U."/>
            <person name="Brodie E.L."/>
            <person name="Williams K.H."/>
            <person name="Hubbard S.S."/>
            <person name="Banfield J.F."/>
        </authorList>
    </citation>
    <scope>NUCLEOTIDE SEQUENCE [LARGE SCALE GENOMIC DNA]</scope>
</reference>
<evidence type="ECO:0000259" key="2">
    <source>
        <dbReference type="Pfam" id="PF01145"/>
    </source>
</evidence>
<dbReference type="Gene3D" id="3.30.479.30">
    <property type="entry name" value="Band 7 domain"/>
    <property type="match status" value="1"/>
</dbReference>
<keyword evidence="1" id="KW-0472">Membrane</keyword>
<dbReference type="Pfam" id="PF01145">
    <property type="entry name" value="Band_7"/>
    <property type="match status" value="1"/>
</dbReference>
<dbReference type="InterPro" id="IPR036013">
    <property type="entry name" value="Band_7/SPFH_dom_sf"/>
</dbReference>
<evidence type="ECO:0000313" key="3">
    <source>
        <dbReference type="EMBL" id="OGG76430.1"/>
    </source>
</evidence>
<dbReference type="Proteomes" id="UP000176714">
    <property type="component" value="Unassembled WGS sequence"/>
</dbReference>
<protein>
    <recommendedName>
        <fullName evidence="2">Band 7 domain-containing protein</fullName>
    </recommendedName>
</protein>
<evidence type="ECO:0000313" key="4">
    <source>
        <dbReference type="Proteomes" id="UP000176714"/>
    </source>
</evidence>
<name>A0A1F6ES41_9BACT</name>
<keyword evidence="1" id="KW-1133">Transmembrane helix</keyword>
<dbReference type="InterPro" id="IPR001107">
    <property type="entry name" value="Band_7"/>
</dbReference>
<dbReference type="AlphaFoldDB" id="A0A1F6ES41"/>
<sequence>MKKIVWPALLVYTVCLIAALLANHYASPVEIFNGKYGVGTIMLYALLLYTAASMRIVGPTELGCRLFLGRPIENINSGFAFVPLWIFELVTETRLVIQDELPAEPDKIYRGSTGDEVGRTVPKELQLLGMKPPIRVTFSGNNEESKKEGIAADDPYDRRLTAEVVPVVRWKINNFVVFLETIGSIDAARKQMEDTCVKTFTEMLTRVSPAVALLRIKTYSNKLEKAIESLVVLWGIEIDSAQIKAINFSHTVNDAVQDVVVQERKKAANALEGQGLGAREKAILDGRTDGLKKMMDDLSVKGEVVLGAETARAIAGEGNKSSQRTIIAGSGGFVDLIGTAVAIGESFKAKQGGAS</sequence>